<evidence type="ECO:0000313" key="2">
    <source>
        <dbReference type="Proteomes" id="UP000582231"/>
    </source>
</evidence>
<comment type="caution">
    <text evidence="1">The sequence shown here is derived from an EMBL/GenBank/DDBJ whole genome shotgun (WGS) entry which is preliminary data.</text>
</comment>
<evidence type="ECO:0000313" key="1">
    <source>
        <dbReference type="EMBL" id="NYD33838.1"/>
    </source>
</evidence>
<dbReference type="Gene3D" id="3.60.10.10">
    <property type="entry name" value="Endonuclease/exonuclease/phosphatase"/>
    <property type="match status" value="1"/>
</dbReference>
<organism evidence="1 2">
    <name type="scientific">Nocardioides kongjuensis</name>
    <dbReference type="NCBI Taxonomy" id="349522"/>
    <lineage>
        <taxon>Bacteria</taxon>
        <taxon>Bacillati</taxon>
        <taxon>Actinomycetota</taxon>
        <taxon>Actinomycetes</taxon>
        <taxon>Propionibacteriales</taxon>
        <taxon>Nocardioidaceae</taxon>
        <taxon>Nocardioides</taxon>
    </lineage>
</organism>
<dbReference type="EMBL" id="JACCBF010000001">
    <property type="protein sequence ID" value="NYD33838.1"/>
    <property type="molecule type" value="Genomic_DNA"/>
</dbReference>
<reference evidence="1 2" key="1">
    <citation type="submission" date="2020-07" db="EMBL/GenBank/DDBJ databases">
        <title>Sequencing the genomes of 1000 actinobacteria strains.</title>
        <authorList>
            <person name="Klenk H.-P."/>
        </authorList>
    </citation>
    <scope>NUCLEOTIDE SEQUENCE [LARGE SCALE GENOMIC DNA]</scope>
    <source>
        <strain evidence="1 2">DSM 19082</strain>
    </source>
</reference>
<dbReference type="Proteomes" id="UP000582231">
    <property type="component" value="Unassembled WGS sequence"/>
</dbReference>
<evidence type="ECO:0008006" key="3">
    <source>
        <dbReference type="Google" id="ProtNLM"/>
    </source>
</evidence>
<sequence>MTRHTTVNVGRGRPAAQRHAFGKVRATNGRRGIVGWQEIGESDGPVDEAAALRAAFPRPTWRTAAMAIRTPVTWNQLAWECLSVEREKVMRGIDHVSPARYVVIVRLRHRVTGQLLTRINTHTVAGAFNGSTDRLESSRRQGWQQHWTRLCEIVQEEAATGADVVVSGDFNRQRPALPIKELHPRAVLAARSHTDHLIAVPASGHHVVVDKVHRTPLGVDFHIALSARIRFNRKAPR</sequence>
<dbReference type="SUPFAM" id="SSF56219">
    <property type="entry name" value="DNase I-like"/>
    <property type="match status" value="1"/>
</dbReference>
<protein>
    <recommendedName>
        <fullName evidence="3">Endonuclease/exonuclease/phosphatase domain-containing protein</fullName>
    </recommendedName>
</protein>
<name>A0A852RTJ9_9ACTN</name>
<dbReference type="RefSeq" id="WP_179729827.1">
    <property type="nucleotide sequence ID" value="NZ_BAABEF010000001.1"/>
</dbReference>
<dbReference type="InterPro" id="IPR036691">
    <property type="entry name" value="Endo/exonu/phosph_ase_sf"/>
</dbReference>
<accession>A0A852RTJ9</accession>
<gene>
    <name evidence="1" type="ORF">BJ958_005384</name>
</gene>
<dbReference type="AlphaFoldDB" id="A0A852RTJ9"/>
<proteinExistence type="predicted"/>
<keyword evidence="2" id="KW-1185">Reference proteome</keyword>